<dbReference type="Gene3D" id="1.10.10.10">
    <property type="entry name" value="Winged helix-like DNA-binding domain superfamily/Winged helix DNA-binding domain"/>
    <property type="match status" value="1"/>
</dbReference>
<name>A0ABU4W8M7_9FUSO</name>
<keyword evidence="1" id="KW-0805">Transcription regulation</keyword>
<protein>
    <submittedName>
        <fullName evidence="4">Helix-turn-helix domain-containing protein</fullName>
    </submittedName>
</protein>
<evidence type="ECO:0000256" key="1">
    <source>
        <dbReference type="ARBA" id="ARBA00023015"/>
    </source>
</evidence>
<dbReference type="RefSeq" id="WP_320313270.1">
    <property type="nucleotide sequence ID" value="NZ_JAVIKH010000005.1"/>
</dbReference>
<sequence>MTLSKVDITIFKLLLNHESLSLEKIQFFLKVSIVTARNSLKNLNLFLKKYNFGEILKLKKEYSLILTTDSFNDLEQDFEVTLSSEERISYITILLIFEKKINLNSLTTVLNVSRNTLKNDLTQIKKFLKKFNINLKSISWQGIILQGGFNDIKAFSINYLIKILIKKEFNELIWILYGKFLNPLIKNYFDKFISKEVFSQIKAIQENIIKTFNFQLGVYDYKKIECILIYHTIFKEDILNSFYLNLNNLDEILKNDYEEIFFNLKKLNIFQGDDKLLQSLSMSILTITEEYIFSHYKDITTPISNRVQEIYSVTLNKKELSLLAEILSTAYFKYDFNIISYLNYFVTNYDIPKSVITDIKYTLKKKKIVLLEEDYYILAIYLYDTICTRYKNLKIDMNFLIIDSSFKNWLGQELKKEFLKHLSFLTIDIISIFNHPILDDSFVEKYDYILFTNYVDKKNLLDKHPNFKDKVYYIKYNDFFEVNNLWGQLFFGPGGEASLPFIKRKLKKNLE</sequence>
<dbReference type="Proteomes" id="UP001279681">
    <property type="component" value="Unassembled WGS sequence"/>
</dbReference>
<reference evidence="5" key="1">
    <citation type="submission" date="2023-07" db="EMBL/GenBank/DDBJ databases">
        <authorList>
            <person name="Colorado M.A."/>
            <person name="Villamil L.M."/>
            <person name="Melo J.F."/>
            <person name="Rodriguez J.A."/>
            <person name="Ruiz R.Y."/>
        </authorList>
    </citation>
    <scope>NUCLEOTIDE SEQUENCE [LARGE SCALE GENOMIC DNA]</scope>
    <source>
        <strain evidence="5">C33</strain>
    </source>
</reference>
<proteinExistence type="predicted"/>
<keyword evidence="2" id="KW-0804">Transcription</keyword>
<comment type="caution">
    <text evidence="4">The sequence shown here is derived from an EMBL/GenBank/DDBJ whole genome shotgun (WGS) entry which is preliminary data.</text>
</comment>
<gene>
    <name evidence="4" type="ORF">RFV38_05040</name>
</gene>
<evidence type="ECO:0000313" key="5">
    <source>
        <dbReference type="Proteomes" id="UP001279681"/>
    </source>
</evidence>
<dbReference type="EMBL" id="JAVIKH010000005">
    <property type="protein sequence ID" value="MDX8335864.1"/>
    <property type="molecule type" value="Genomic_DNA"/>
</dbReference>
<dbReference type="InterPro" id="IPR007737">
    <property type="entry name" value="Mga_HTH"/>
</dbReference>
<dbReference type="InterPro" id="IPR050661">
    <property type="entry name" value="BglG_antiterminators"/>
</dbReference>
<dbReference type="PANTHER" id="PTHR30185">
    <property type="entry name" value="CRYPTIC BETA-GLUCOSIDE BGL OPERON ANTITERMINATOR"/>
    <property type="match status" value="1"/>
</dbReference>
<evidence type="ECO:0000313" key="4">
    <source>
        <dbReference type="EMBL" id="MDX8335864.1"/>
    </source>
</evidence>
<dbReference type="InterPro" id="IPR036388">
    <property type="entry name" value="WH-like_DNA-bd_sf"/>
</dbReference>
<organism evidence="4 5">
    <name type="scientific">Candidatus Cetobacterium colombiensis</name>
    <dbReference type="NCBI Taxonomy" id="3073100"/>
    <lineage>
        <taxon>Bacteria</taxon>
        <taxon>Fusobacteriati</taxon>
        <taxon>Fusobacteriota</taxon>
        <taxon>Fusobacteriia</taxon>
        <taxon>Fusobacteriales</taxon>
        <taxon>Fusobacteriaceae</taxon>
        <taxon>Cetobacterium</taxon>
    </lineage>
</organism>
<accession>A0ABU4W8M7</accession>
<evidence type="ECO:0000259" key="3">
    <source>
        <dbReference type="Pfam" id="PF05043"/>
    </source>
</evidence>
<feature type="domain" description="Mga helix-turn-helix" evidence="3">
    <location>
        <begin position="86"/>
        <end position="142"/>
    </location>
</feature>
<keyword evidence="5" id="KW-1185">Reference proteome</keyword>
<dbReference type="Pfam" id="PF05043">
    <property type="entry name" value="Mga"/>
    <property type="match status" value="1"/>
</dbReference>
<dbReference type="PANTHER" id="PTHR30185:SF18">
    <property type="entry name" value="TRANSCRIPTIONAL REGULATOR MTLR"/>
    <property type="match status" value="1"/>
</dbReference>
<evidence type="ECO:0000256" key="2">
    <source>
        <dbReference type="ARBA" id="ARBA00023163"/>
    </source>
</evidence>